<evidence type="ECO:0000256" key="6">
    <source>
        <dbReference type="SAM" id="Phobius"/>
    </source>
</evidence>
<evidence type="ECO:0000256" key="5">
    <source>
        <dbReference type="ARBA" id="ARBA00023136"/>
    </source>
</evidence>
<name>A0A328UJU6_9FIRM</name>
<evidence type="ECO:0000256" key="1">
    <source>
        <dbReference type="ARBA" id="ARBA00004236"/>
    </source>
</evidence>
<gene>
    <name evidence="7" type="ORF">DPQ25_07270</name>
</gene>
<evidence type="ECO:0000313" key="8">
    <source>
        <dbReference type="Proteomes" id="UP000249377"/>
    </source>
</evidence>
<dbReference type="Pfam" id="PF04277">
    <property type="entry name" value="OAD_gamma"/>
    <property type="match status" value="1"/>
</dbReference>
<evidence type="ECO:0000256" key="4">
    <source>
        <dbReference type="ARBA" id="ARBA00022989"/>
    </source>
</evidence>
<organism evidence="7 8">
    <name type="scientific">Hydrogeniiclostridium mannosilyticum</name>
    <dbReference type="NCBI Taxonomy" id="2764322"/>
    <lineage>
        <taxon>Bacteria</taxon>
        <taxon>Bacillati</taxon>
        <taxon>Bacillota</taxon>
        <taxon>Clostridia</taxon>
        <taxon>Eubacteriales</taxon>
        <taxon>Acutalibacteraceae</taxon>
        <taxon>Hydrogeniiclostridium</taxon>
    </lineage>
</organism>
<sequence length="132" mass="13717">MRNLLPLALDGTDPASISLTVLLTGLIVVFLVLICLTFIIYLYGAVVHKALGKKKAPAPEKNIPAPAPAPVALVEAPAVEDGISEEVVAAIAAAVYCVEGAPLSAVKSIKRSRSNARSAWGMAGLIENTKPF</sequence>
<keyword evidence="4 6" id="KW-1133">Transmembrane helix</keyword>
<keyword evidence="3 6" id="KW-0812">Transmembrane</keyword>
<dbReference type="GO" id="GO:0015081">
    <property type="term" value="F:sodium ion transmembrane transporter activity"/>
    <property type="evidence" value="ECO:0007669"/>
    <property type="project" value="InterPro"/>
</dbReference>
<proteinExistence type="predicted"/>
<dbReference type="RefSeq" id="WP_112332506.1">
    <property type="nucleotide sequence ID" value="NZ_JADPHD010000007.1"/>
</dbReference>
<evidence type="ECO:0000256" key="3">
    <source>
        <dbReference type="ARBA" id="ARBA00022692"/>
    </source>
</evidence>
<dbReference type="NCBIfam" id="TIGR01195">
    <property type="entry name" value="oadG_fam"/>
    <property type="match status" value="1"/>
</dbReference>
<keyword evidence="2" id="KW-1003">Cell membrane</keyword>
<comment type="subcellular location">
    <subcellularLocation>
        <location evidence="1">Cell membrane</location>
    </subcellularLocation>
</comment>
<dbReference type="EMBL" id="QLYR01000003">
    <property type="protein sequence ID" value="RAQ29275.1"/>
    <property type="molecule type" value="Genomic_DNA"/>
</dbReference>
<protein>
    <submittedName>
        <fullName evidence="7">Sodium pump decarboxylase subunit gamma</fullName>
    </submittedName>
</protein>
<dbReference type="AlphaFoldDB" id="A0A328UJU6"/>
<reference evidence="7 8" key="1">
    <citation type="submission" date="2018-06" db="EMBL/GenBank/DDBJ databases">
        <title>Noncontiguous genome sequence of Ruminococcaceae bacterium ASD2818.</title>
        <authorList>
            <person name="Chaplin A.V."/>
            <person name="Sokolova S.R."/>
            <person name="Kochetkova T.O."/>
            <person name="Goltsov A.Y."/>
            <person name="Trofimov D.Y."/>
            <person name="Efimov B.A."/>
        </authorList>
    </citation>
    <scope>NUCLEOTIDE SEQUENCE [LARGE SCALE GENOMIC DNA]</scope>
    <source>
        <strain evidence="7 8">ASD2818</strain>
    </source>
</reference>
<dbReference type="InterPro" id="IPR005899">
    <property type="entry name" value="Na_pump_deCOase"/>
</dbReference>
<evidence type="ECO:0000313" key="7">
    <source>
        <dbReference type="EMBL" id="RAQ29275.1"/>
    </source>
</evidence>
<dbReference type="Proteomes" id="UP000249377">
    <property type="component" value="Unassembled WGS sequence"/>
</dbReference>
<feature type="transmembrane region" description="Helical" evidence="6">
    <location>
        <begin position="20"/>
        <end position="44"/>
    </location>
</feature>
<keyword evidence="5 6" id="KW-0472">Membrane</keyword>
<dbReference type="GO" id="GO:0036376">
    <property type="term" value="P:sodium ion export across plasma membrane"/>
    <property type="evidence" value="ECO:0007669"/>
    <property type="project" value="InterPro"/>
</dbReference>
<accession>A0A328UJU6</accession>
<dbReference type="GO" id="GO:0005886">
    <property type="term" value="C:plasma membrane"/>
    <property type="evidence" value="ECO:0007669"/>
    <property type="project" value="UniProtKB-SubCell"/>
</dbReference>
<keyword evidence="8" id="KW-1185">Reference proteome</keyword>
<comment type="caution">
    <text evidence="7">The sequence shown here is derived from an EMBL/GenBank/DDBJ whole genome shotgun (WGS) entry which is preliminary data.</text>
</comment>
<evidence type="ECO:0000256" key="2">
    <source>
        <dbReference type="ARBA" id="ARBA00022475"/>
    </source>
</evidence>